<dbReference type="PRINTS" id="PR00775">
    <property type="entry name" value="HEATSHOCK90"/>
</dbReference>
<comment type="similarity">
    <text evidence="1">Belongs to the heat shock protein 90 family.</text>
</comment>
<evidence type="ECO:0000256" key="3">
    <source>
        <dbReference type="ARBA" id="ARBA00022840"/>
    </source>
</evidence>
<name>A0A545AZE5_9ACTN</name>
<dbReference type="InterPro" id="IPR001404">
    <property type="entry name" value="Hsp90_fam"/>
</dbReference>
<accession>A0A545AZE5</accession>
<dbReference type="EMBL" id="VIRS01000001">
    <property type="protein sequence ID" value="TQS46710.1"/>
    <property type="molecule type" value="Genomic_DNA"/>
</dbReference>
<evidence type="ECO:0000313" key="6">
    <source>
        <dbReference type="Proteomes" id="UP000317982"/>
    </source>
</evidence>
<evidence type="ECO:0008006" key="7">
    <source>
        <dbReference type="Google" id="ProtNLM"/>
    </source>
</evidence>
<comment type="caution">
    <text evidence="5">The sequence shown here is derived from an EMBL/GenBank/DDBJ whole genome shotgun (WGS) entry which is preliminary data.</text>
</comment>
<evidence type="ECO:0000256" key="4">
    <source>
        <dbReference type="ARBA" id="ARBA00023186"/>
    </source>
</evidence>
<dbReference type="Proteomes" id="UP000317982">
    <property type="component" value="Unassembled WGS sequence"/>
</dbReference>
<dbReference type="Gene3D" id="3.30.565.10">
    <property type="entry name" value="Histidine kinase-like ATPase, C-terminal domain"/>
    <property type="match status" value="1"/>
</dbReference>
<dbReference type="OrthoDB" id="9802640at2"/>
<dbReference type="GO" id="GO:0005524">
    <property type="term" value="F:ATP binding"/>
    <property type="evidence" value="ECO:0007669"/>
    <property type="project" value="UniProtKB-KW"/>
</dbReference>
<sequence length="1178" mass="132224">MSILIAAPASTTPIEKARIFKPFAKEVISGVCRVEELETIPAGGLNWEYRAHSPTPLTIRCHADDTPLRKDSLTSFYGDFALARQSHPERIAILLAIDEVPADPIGGPRAQYNVIRQQSSNENFRFYDAEDMLEAVARQKRILPIDQLKRWVEEKAGLNVIRIDLVLGQALRFWAVEVDSSLHRYLICDPLGVLLKTDAIERLPWIEIQSVLPALQYASVGNEKYTSLAAPVAPLIRGKSESIDDGLFAILDSNRRLRQQVETIVSAGRRALCAERRDAVCIDFERLALTMFSGISSREALDRAEEFEPPTSDEHRVAMAVTAVRLAALWYSSKWIHNRNWKSVGSLPAFIERLVESVNFDSTWADSLPLVVSNIDSAVTAISDPQHAPSTGARPVGQLHVTAALCIHLAAAFGPYCEQYRSALHHQVLPDTVPDLNDSPTFESCWIEHDLQLLKIVVEAPNPRVHRLVTTNRSLIQTALERAEDVLGRSDSQLPFTRVQPLVQRANFEVVDCYFELESEHILKIFMGEELYGNKDVWVRELLQNAIDATLLRKVLLGERDYRPKVTIVHSRRDREVRVHDNGIGMSLYHVRKFFSKVGRSYYRSPELEDELRSRSRTFSPISKFGVGFLSVFMAATSARITTFHAADDGPREGLDIYIPGLMEDFYLQRIPSAAPGTLISLELKDELQESISKLVHRHFLCPVVDISIIDDDAQEHIPANATPPIVPTIVPSGAWRSSVELIEVEIEGRGYSGTVCIAVPKVGPSSGERRGEFFWQNSPDNRIALAQAGIWVKDDNKIFGERRGHGETYHAYFRRIYGLINFDADVLKLNVSRNEFMLDSNSQNKLKSDLITKTTAALKRHLIDAVDKIPNPRERSDYLRSAIFGAVEDGQQFYYTPARTPASNYSYSNSDVLTDAMADVYGQHVLLDQLTSTERRNQTLSDVLARGAGAHNVRVFYTKIQDINADPLFAAWLSEQRIDTKVFFTRTIREAALLLRSARRLGYQRDIAELDAAQLQQAIHYEIVPSGIDFYLHASAGIAEFGDYKPTTAIVIVPISKKTVSRGRGAAMLRADCSEAPYVLIDRQHWLGDFLVRVAEVASGTPSLRPQLREFCSLLVQTVALGNTAEIRREGLQSANNWLSRIYTLIESSIQVGDWSVVQQRKMLEMSDTVGSRKRSS</sequence>
<keyword evidence="4" id="KW-0143">Chaperone</keyword>
<evidence type="ECO:0000256" key="2">
    <source>
        <dbReference type="ARBA" id="ARBA00022741"/>
    </source>
</evidence>
<dbReference type="Pfam" id="PF13589">
    <property type="entry name" value="HATPase_c_3"/>
    <property type="match status" value="1"/>
</dbReference>
<keyword evidence="3" id="KW-0067">ATP-binding</keyword>
<gene>
    <name evidence="5" type="ORF">FL583_00045</name>
</gene>
<dbReference type="GO" id="GO:0051082">
    <property type="term" value="F:unfolded protein binding"/>
    <property type="evidence" value="ECO:0007669"/>
    <property type="project" value="InterPro"/>
</dbReference>
<reference evidence="5 6" key="1">
    <citation type="submission" date="2019-07" db="EMBL/GenBank/DDBJ databases">
        <title>Cryptosporangium phraense sp. nov., isolated from plant litter.</title>
        <authorList>
            <person name="Suriyachadkun C."/>
        </authorList>
    </citation>
    <scope>NUCLEOTIDE SEQUENCE [LARGE SCALE GENOMIC DNA]</scope>
    <source>
        <strain evidence="5 6">A-T 5661</strain>
    </source>
</reference>
<organism evidence="5 6">
    <name type="scientific">Cryptosporangium phraense</name>
    <dbReference type="NCBI Taxonomy" id="2593070"/>
    <lineage>
        <taxon>Bacteria</taxon>
        <taxon>Bacillati</taxon>
        <taxon>Actinomycetota</taxon>
        <taxon>Actinomycetes</taxon>
        <taxon>Cryptosporangiales</taxon>
        <taxon>Cryptosporangiaceae</taxon>
        <taxon>Cryptosporangium</taxon>
    </lineage>
</organism>
<dbReference type="InParanoid" id="A0A545AZE5"/>
<keyword evidence="2" id="KW-0547">Nucleotide-binding</keyword>
<dbReference type="InterPro" id="IPR036890">
    <property type="entry name" value="HATPase_C_sf"/>
</dbReference>
<dbReference type="GO" id="GO:0140662">
    <property type="term" value="F:ATP-dependent protein folding chaperone"/>
    <property type="evidence" value="ECO:0007669"/>
    <property type="project" value="InterPro"/>
</dbReference>
<dbReference type="GO" id="GO:0016887">
    <property type="term" value="F:ATP hydrolysis activity"/>
    <property type="evidence" value="ECO:0007669"/>
    <property type="project" value="InterPro"/>
</dbReference>
<proteinExistence type="inferred from homology"/>
<keyword evidence="6" id="KW-1185">Reference proteome</keyword>
<evidence type="ECO:0000313" key="5">
    <source>
        <dbReference type="EMBL" id="TQS46710.1"/>
    </source>
</evidence>
<dbReference type="SUPFAM" id="SSF55874">
    <property type="entry name" value="ATPase domain of HSP90 chaperone/DNA topoisomerase II/histidine kinase"/>
    <property type="match status" value="1"/>
</dbReference>
<dbReference type="AlphaFoldDB" id="A0A545AZE5"/>
<dbReference type="RefSeq" id="WP_142702329.1">
    <property type="nucleotide sequence ID" value="NZ_VIRS01000001.1"/>
</dbReference>
<evidence type="ECO:0000256" key="1">
    <source>
        <dbReference type="ARBA" id="ARBA00008239"/>
    </source>
</evidence>
<dbReference type="PANTHER" id="PTHR11528">
    <property type="entry name" value="HEAT SHOCK PROTEIN 90 FAMILY MEMBER"/>
    <property type="match status" value="1"/>
</dbReference>
<dbReference type="InterPro" id="IPR020575">
    <property type="entry name" value="Hsp90_N"/>
</dbReference>
<protein>
    <recommendedName>
        <fullName evidence="7">ATP-binding protein</fullName>
    </recommendedName>
</protein>